<dbReference type="AlphaFoldDB" id="A0A6J6BX66"/>
<dbReference type="EMBL" id="CAEZSH010000099">
    <property type="protein sequence ID" value="CAB4542708.1"/>
    <property type="molecule type" value="Genomic_DNA"/>
</dbReference>
<protein>
    <submittedName>
        <fullName evidence="1">Unannotated protein</fullName>
    </submittedName>
</protein>
<reference evidence="1" key="1">
    <citation type="submission" date="2020-05" db="EMBL/GenBank/DDBJ databases">
        <authorList>
            <person name="Chiriac C."/>
            <person name="Salcher M."/>
            <person name="Ghai R."/>
            <person name="Kavagutti S V."/>
        </authorList>
    </citation>
    <scope>NUCLEOTIDE SEQUENCE</scope>
</reference>
<gene>
    <name evidence="1" type="ORF">UFOPK1410_00786</name>
</gene>
<name>A0A6J6BX66_9ZZZZ</name>
<proteinExistence type="predicted"/>
<evidence type="ECO:0000313" key="1">
    <source>
        <dbReference type="EMBL" id="CAB4542708.1"/>
    </source>
</evidence>
<accession>A0A6J6BX66</accession>
<organism evidence="1">
    <name type="scientific">freshwater metagenome</name>
    <dbReference type="NCBI Taxonomy" id="449393"/>
    <lineage>
        <taxon>unclassified sequences</taxon>
        <taxon>metagenomes</taxon>
        <taxon>ecological metagenomes</taxon>
    </lineage>
</organism>
<sequence length="79" mass="8121">MATLLFPATSVATPLGILRRSFPGVFPVPVELLTTKVNADCVALVNAVVVIAHAVEAESNAISPIANPLTASLNVDVIV</sequence>